<reference evidence="1" key="2">
    <citation type="submission" date="2015-07" db="EMBL/GenBank/DDBJ databases">
        <authorList>
            <person name="Noorani M."/>
        </authorList>
    </citation>
    <scope>NUCLEOTIDE SEQUENCE</scope>
    <source>
        <strain evidence="1">CO275</strain>
        <plasmid evidence="1">unnamed</plasmid>
    </source>
</reference>
<proteinExistence type="predicted"/>
<name>A0A1L8ZA91_BORBI</name>
<organism evidence="1">
    <name type="scientific">Borrelia bissettiae</name>
    <name type="common">Borreliella bissettiae</name>
    <dbReference type="NCBI Taxonomy" id="64897"/>
    <lineage>
        <taxon>Bacteria</taxon>
        <taxon>Pseudomonadati</taxon>
        <taxon>Spirochaetota</taxon>
        <taxon>Spirochaetia</taxon>
        <taxon>Spirochaetales</taxon>
        <taxon>Borreliaceae</taxon>
        <taxon>Borreliella</taxon>
    </lineage>
</organism>
<geneLocation type="plasmid" evidence="1">
    <name>unnamed</name>
</geneLocation>
<protein>
    <submittedName>
        <fullName evidence="1">Uncharacterized protein</fullName>
    </submittedName>
</protein>
<reference evidence="1" key="1">
    <citation type="journal article" date="2015" name="Microbiology">
        <title>Similarities in murine infection and immune response to Borrelia bissettii and Borrelia burgdorferi sensu stricto.</title>
        <authorList>
            <person name="Leydet B.F.Jr."/>
            <person name="Liang F.T."/>
        </authorList>
    </citation>
    <scope>NUCLEOTIDE SEQUENCE [LARGE SCALE GENOMIC DNA]</scope>
    <source>
        <strain evidence="1">CO275</strain>
        <plasmid evidence="1">unnamed</plasmid>
    </source>
</reference>
<evidence type="ECO:0000313" key="1">
    <source>
        <dbReference type="EMBL" id="OJH14669.1"/>
    </source>
</evidence>
<dbReference type="OrthoDB" id="9148007at2"/>
<comment type="caution">
    <text evidence="1">The sequence shown here is derived from an EMBL/GenBank/DDBJ whole genome shotgun (WGS) entry which is preliminary data.</text>
</comment>
<gene>
    <name evidence="1" type="ORF">ER70_07285</name>
</gene>
<dbReference type="EMBL" id="JNBW01000401">
    <property type="protein sequence ID" value="OJH14669.1"/>
    <property type="molecule type" value="Genomic_DNA"/>
</dbReference>
<keyword evidence="1" id="KW-0614">Plasmid</keyword>
<dbReference type="AlphaFoldDB" id="A0A1L8ZA91"/>
<sequence length="105" mass="12707">MDKGNSLDNEPFIIINLEKLTSEDFEYLEKFSRNSLNIEEARSFTLEKKYTDKFLVYLKKRLRIQAMIFLNFLKLKLTLIQKIKMKYLRILLKTLLVCLIKKSYY</sequence>
<accession>A0A1L8ZA91</accession>